<feature type="compositionally biased region" description="Basic and acidic residues" evidence="1">
    <location>
        <begin position="1"/>
        <end position="10"/>
    </location>
</feature>
<feature type="compositionally biased region" description="Basic and acidic residues" evidence="1">
    <location>
        <begin position="82"/>
        <end position="94"/>
    </location>
</feature>
<gene>
    <name evidence="2" type="ORF">EYF80_054009</name>
</gene>
<dbReference type="EMBL" id="SRLO01001702">
    <property type="protein sequence ID" value="TNN35826.1"/>
    <property type="molecule type" value="Genomic_DNA"/>
</dbReference>
<dbReference type="Proteomes" id="UP000314294">
    <property type="component" value="Unassembled WGS sequence"/>
</dbReference>
<accession>A0A4Z2F3M0</accession>
<evidence type="ECO:0000313" key="3">
    <source>
        <dbReference type="Proteomes" id="UP000314294"/>
    </source>
</evidence>
<name>A0A4Z2F3M0_9TELE</name>
<reference evidence="2 3" key="1">
    <citation type="submission" date="2019-03" db="EMBL/GenBank/DDBJ databases">
        <title>First draft genome of Liparis tanakae, snailfish: a comprehensive survey of snailfish specific genes.</title>
        <authorList>
            <person name="Kim W."/>
            <person name="Song I."/>
            <person name="Jeong J.-H."/>
            <person name="Kim D."/>
            <person name="Kim S."/>
            <person name="Ryu S."/>
            <person name="Song J.Y."/>
            <person name="Lee S.K."/>
        </authorList>
    </citation>
    <scope>NUCLEOTIDE SEQUENCE [LARGE SCALE GENOMIC DNA]</scope>
    <source>
        <tissue evidence="2">Muscle</tissue>
    </source>
</reference>
<comment type="caution">
    <text evidence="2">The sequence shown here is derived from an EMBL/GenBank/DDBJ whole genome shotgun (WGS) entry which is preliminary data.</text>
</comment>
<feature type="region of interest" description="Disordered" evidence="1">
    <location>
        <begin position="68"/>
        <end position="118"/>
    </location>
</feature>
<sequence length="118" mass="13191">MEASPSRRSEVVSVSQTPPTPPGRSLPFKGPNDNNVAARRRVEVFSDWLSSGLRPVFLGDWECLTCEGSSREGITHRQRGQRAQEDPKDPKCIKDPQNPKYPKVPKFPNNPKDPKGPQ</sequence>
<dbReference type="AlphaFoldDB" id="A0A4Z2F3M0"/>
<proteinExistence type="predicted"/>
<protein>
    <submittedName>
        <fullName evidence="2">Uncharacterized protein</fullName>
    </submittedName>
</protein>
<organism evidence="2 3">
    <name type="scientific">Liparis tanakae</name>
    <name type="common">Tanaka's snailfish</name>
    <dbReference type="NCBI Taxonomy" id="230148"/>
    <lineage>
        <taxon>Eukaryota</taxon>
        <taxon>Metazoa</taxon>
        <taxon>Chordata</taxon>
        <taxon>Craniata</taxon>
        <taxon>Vertebrata</taxon>
        <taxon>Euteleostomi</taxon>
        <taxon>Actinopterygii</taxon>
        <taxon>Neopterygii</taxon>
        <taxon>Teleostei</taxon>
        <taxon>Neoteleostei</taxon>
        <taxon>Acanthomorphata</taxon>
        <taxon>Eupercaria</taxon>
        <taxon>Perciformes</taxon>
        <taxon>Cottioidei</taxon>
        <taxon>Cottales</taxon>
        <taxon>Liparidae</taxon>
        <taxon>Liparis</taxon>
    </lineage>
</organism>
<evidence type="ECO:0000313" key="2">
    <source>
        <dbReference type="EMBL" id="TNN35826.1"/>
    </source>
</evidence>
<feature type="region of interest" description="Disordered" evidence="1">
    <location>
        <begin position="1"/>
        <end position="34"/>
    </location>
</feature>
<evidence type="ECO:0000256" key="1">
    <source>
        <dbReference type="SAM" id="MobiDB-lite"/>
    </source>
</evidence>
<keyword evidence="3" id="KW-1185">Reference proteome</keyword>